<keyword evidence="6 8" id="KW-1133">Transmembrane helix</keyword>
<dbReference type="GO" id="GO:0005886">
    <property type="term" value="C:plasma membrane"/>
    <property type="evidence" value="ECO:0007669"/>
    <property type="project" value="UniProtKB-SubCell"/>
</dbReference>
<evidence type="ECO:0000256" key="5">
    <source>
        <dbReference type="ARBA" id="ARBA00022692"/>
    </source>
</evidence>
<dbReference type="PANTHER" id="PTHR43337:SF1">
    <property type="entry name" value="XANTHINE_URACIL PERMEASE C887.17-RELATED"/>
    <property type="match status" value="1"/>
</dbReference>
<evidence type="ECO:0000256" key="4">
    <source>
        <dbReference type="ARBA" id="ARBA00022475"/>
    </source>
</evidence>
<proteinExistence type="inferred from homology"/>
<dbReference type="AlphaFoldDB" id="A0A081B932"/>
<dbReference type="eggNOG" id="COG2252">
    <property type="taxonomic scope" value="Bacteria"/>
</dbReference>
<evidence type="ECO:0000256" key="9">
    <source>
        <dbReference type="SAM" id="Phobius"/>
    </source>
</evidence>
<dbReference type="EMBL" id="BBIO01000004">
    <property type="protein sequence ID" value="GAK44550.1"/>
    <property type="molecule type" value="Genomic_DNA"/>
</dbReference>
<feature type="transmembrane region" description="Helical" evidence="9">
    <location>
        <begin position="106"/>
        <end position="124"/>
    </location>
</feature>
<comment type="similarity">
    <text evidence="2 8">Belongs to the nucleobase:cation symporter-2 (NCS2) (TC 2.A.40) family. Azg-like subfamily.</text>
</comment>
<dbReference type="PIRSF" id="PIRSF005353">
    <property type="entry name" value="PbuG"/>
    <property type="match status" value="1"/>
</dbReference>
<evidence type="ECO:0000256" key="8">
    <source>
        <dbReference type="PIRNR" id="PIRNR005353"/>
    </source>
</evidence>
<comment type="subcellular location">
    <subcellularLocation>
        <location evidence="1 8">Cell membrane</location>
        <topology evidence="1 8">Multi-pass membrane protein</topology>
    </subcellularLocation>
</comment>
<dbReference type="Pfam" id="PF00860">
    <property type="entry name" value="Xan_ur_permease"/>
    <property type="match status" value="1"/>
</dbReference>
<evidence type="ECO:0000256" key="6">
    <source>
        <dbReference type="ARBA" id="ARBA00022989"/>
    </source>
</evidence>
<feature type="transmembrane region" description="Helical" evidence="9">
    <location>
        <begin position="295"/>
        <end position="314"/>
    </location>
</feature>
<dbReference type="InterPro" id="IPR045018">
    <property type="entry name" value="Azg-like"/>
</dbReference>
<evidence type="ECO:0000256" key="1">
    <source>
        <dbReference type="ARBA" id="ARBA00004651"/>
    </source>
</evidence>
<dbReference type="InterPro" id="IPR026033">
    <property type="entry name" value="Azg-like_bact_archaea"/>
</dbReference>
<reference evidence="10 11" key="1">
    <citation type="submission" date="2014-07" db="EMBL/GenBank/DDBJ databases">
        <title>Tepidicaulis marinum gen. nov., sp. nov., a novel marine bacterium denitrifying nitrate to nitrous oxide strictly under microaerobic conditions.</title>
        <authorList>
            <person name="Takeuchi M."/>
            <person name="Yamagishi T."/>
            <person name="Kamagata Y."/>
            <person name="Oshima K."/>
            <person name="Hattori M."/>
            <person name="Katayama T."/>
            <person name="Hanada S."/>
            <person name="Tamaki H."/>
            <person name="Marumo K."/>
            <person name="Maeda H."/>
            <person name="Nedachi M."/>
            <person name="Iwasaki W."/>
            <person name="Suwa Y."/>
            <person name="Sakata S."/>
        </authorList>
    </citation>
    <scope>NUCLEOTIDE SEQUENCE [LARGE SCALE GENOMIC DNA]</scope>
    <source>
        <strain evidence="10 11">MA2</strain>
    </source>
</reference>
<evidence type="ECO:0000313" key="11">
    <source>
        <dbReference type="Proteomes" id="UP000028702"/>
    </source>
</evidence>
<gene>
    <name evidence="10" type="ORF">M2A_1049</name>
</gene>
<keyword evidence="3 8" id="KW-0813">Transport</keyword>
<feature type="transmembrane region" description="Helical" evidence="9">
    <location>
        <begin position="69"/>
        <end position="86"/>
    </location>
</feature>
<name>A0A081B932_9HYPH</name>
<dbReference type="PANTHER" id="PTHR43337">
    <property type="entry name" value="XANTHINE/URACIL PERMEASE C887.17-RELATED"/>
    <property type="match status" value="1"/>
</dbReference>
<keyword evidence="11" id="KW-1185">Reference proteome</keyword>
<protein>
    <submittedName>
        <fullName evidence="10">Probable membrane permease protein</fullName>
    </submittedName>
</protein>
<sequence length="406" mass="40957">MAYIVAVNPLILAEAGMDKNAVFVATCLAAAFGSLLMGLYANLPIAQAPGMGLNAYFAFTVVPALGGDWRIALGCVFFSGLIFLALSASPFREKMINAIPASQKQAIAAGIGLFLAFIGLQNAGIVTASPATLVKLGDMSRPEVWLAAGGFLAMGALYARKLPGAVLGVILLLTLIAGTTGLSTPDAGADGGFISLPPSLLPTFLELDLAGALGVGLVTVIFVFLLVDLLDTAGTLVAVAARAGFIDGQGRLIGMKKAMIADSAATSVGALLGTSTTTSYIESTSGIEAGGRTGLTAIVTGLAFLACLFFAPLIGAVPGFATAPALILVACLMMQGLGKVDWGETSEAIPATVTLIAIPLTFSIATGIGLGIITYAALKALTGQARQVHPVLWGLAAAFAIKLAVA</sequence>
<dbReference type="InterPro" id="IPR006043">
    <property type="entry name" value="NCS2"/>
</dbReference>
<comment type="caution">
    <text evidence="10">The sequence shown here is derived from an EMBL/GenBank/DDBJ whole genome shotgun (WGS) entry which is preliminary data.</text>
</comment>
<accession>A0A081B932</accession>
<dbReference type="GO" id="GO:0015207">
    <property type="term" value="F:adenine transmembrane transporter activity"/>
    <property type="evidence" value="ECO:0007669"/>
    <property type="project" value="TreeGrafter"/>
</dbReference>
<dbReference type="STRING" id="1333998.M2A_1049"/>
<evidence type="ECO:0000256" key="2">
    <source>
        <dbReference type="ARBA" id="ARBA00005697"/>
    </source>
</evidence>
<feature type="transmembrane region" description="Helical" evidence="9">
    <location>
        <begin position="144"/>
        <end position="159"/>
    </location>
</feature>
<feature type="transmembrane region" description="Helical" evidence="9">
    <location>
        <begin position="349"/>
        <end position="376"/>
    </location>
</feature>
<keyword evidence="5 8" id="KW-0812">Transmembrane</keyword>
<evidence type="ECO:0000256" key="3">
    <source>
        <dbReference type="ARBA" id="ARBA00022448"/>
    </source>
</evidence>
<dbReference type="Proteomes" id="UP000028702">
    <property type="component" value="Unassembled WGS sequence"/>
</dbReference>
<keyword evidence="7 8" id="KW-0472">Membrane</keyword>
<feature type="transmembrane region" description="Helical" evidence="9">
    <location>
        <begin position="21"/>
        <end position="41"/>
    </location>
</feature>
<feature type="transmembrane region" description="Helical" evidence="9">
    <location>
        <begin position="204"/>
        <end position="227"/>
    </location>
</feature>
<feature type="transmembrane region" description="Helical" evidence="9">
    <location>
        <begin position="166"/>
        <end position="184"/>
    </location>
</feature>
<evidence type="ECO:0000256" key="7">
    <source>
        <dbReference type="ARBA" id="ARBA00023136"/>
    </source>
</evidence>
<keyword evidence="4 8" id="KW-1003">Cell membrane</keyword>
<evidence type="ECO:0000313" key="10">
    <source>
        <dbReference type="EMBL" id="GAK44550.1"/>
    </source>
</evidence>
<organism evidence="10 11">
    <name type="scientific">Tepidicaulis marinus</name>
    <dbReference type="NCBI Taxonomy" id="1333998"/>
    <lineage>
        <taxon>Bacteria</taxon>
        <taxon>Pseudomonadati</taxon>
        <taxon>Pseudomonadota</taxon>
        <taxon>Alphaproteobacteria</taxon>
        <taxon>Hyphomicrobiales</taxon>
        <taxon>Parvibaculaceae</taxon>
        <taxon>Tepidicaulis</taxon>
    </lineage>
</organism>